<dbReference type="AlphaFoldDB" id="A0A918UV72"/>
<name>A0A918UV72_9CAUL</name>
<reference evidence="2" key="1">
    <citation type="journal article" date="2014" name="Int. J. Syst. Evol. Microbiol.">
        <title>Complete genome sequence of Corynebacterium casei LMG S-19264T (=DSM 44701T), isolated from a smear-ripened cheese.</title>
        <authorList>
            <consortium name="US DOE Joint Genome Institute (JGI-PGF)"/>
            <person name="Walter F."/>
            <person name="Albersmeier A."/>
            <person name="Kalinowski J."/>
            <person name="Ruckert C."/>
        </authorList>
    </citation>
    <scope>NUCLEOTIDE SEQUENCE</scope>
    <source>
        <strain evidence="2">KCTC 32296</strain>
    </source>
</reference>
<sequence>MKTVVYKGVLVSMFALALASCATEAPPPPPPPPPAPAGPPVALSPVVSDAASVYLEYVKTAREMTPDFATAEVIQTKLQQGAAYEPKQLARGAVAYAAIVAMQEPSFRSELRAYAANPESRAQLINNIMSNPAAAANIPGANIAARRVILALSSHGESVYKVGARVKQAAYDIQKQHWSREFIKTRDVRLSQAKINSTTAHPVAADQSNQLLVAALTGQGMVTQATSAAYSTDQAATIAATSTGQHDPIVAQKLTAQDLQPGVTLPANMFDAPYTATVNRGLAIAALAILGEGAGANEANISMLLDERDGPTCLNMAKLNLYQCLAVAKPHFEDVFCIGQHILMDTGQCIGQVSSNALDLAPKRTVEFNADGTEKLKYVNAKPYIKPAPAKKAPAKKAATKKKTS</sequence>
<protein>
    <submittedName>
        <fullName evidence="2">Uncharacterized protein</fullName>
    </submittedName>
</protein>
<comment type="caution">
    <text evidence="2">The sequence shown here is derived from an EMBL/GenBank/DDBJ whole genome shotgun (WGS) entry which is preliminary data.</text>
</comment>
<reference evidence="2" key="2">
    <citation type="submission" date="2020-09" db="EMBL/GenBank/DDBJ databases">
        <authorList>
            <person name="Sun Q."/>
            <person name="Kim S."/>
        </authorList>
    </citation>
    <scope>NUCLEOTIDE SEQUENCE</scope>
    <source>
        <strain evidence="2">KCTC 32296</strain>
    </source>
</reference>
<feature type="signal peptide" evidence="1">
    <location>
        <begin position="1"/>
        <end position="24"/>
    </location>
</feature>
<keyword evidence="3" id="KW-1185">Reference proteome</keyword>
<dbReference type="RefSeq" id="WP_189486752.1">
    <property type="nucleotide sequence ID" value="NZ_BMZB01000003.1"/>
</dbReference>
<evidence type="ECO:0000256" key="1">
    <source>
        <dbReference type="SAM" id="SignalP"/>
    </source>
</evidence>
<accession>A0A918UV72</accession>
<dbReference type="PROSITE" id="PS51257">
    <property type="entry name" value="PROKAR_LIPOPROTEIN"/>
    <property type="match status" value="1"/>
</dbReference>
<organism evidence="2 3">
    <name type="scientific">Asticcacaulis endophyticus</name>
    <dbReference type="NCBI Taxonomy" id="1395890"/>
    <lineage>
        <taxon>Bacteria</taxon>
        <taxon>Pseudomonadati</taxon>
        <taxon>Pseudomonadota</taxon>
        <taxon>Alphaproteobacteria</taxon>
        <taxon>Caulobacterales</taxon>
        <taxon>Caulobacteraceae</taxon>
        <taxon>Asticcacaulis</taxon>
    </lineage>
</organism>
<proteinExistence type="predicted"/>
<gene>
    <name evidence="2" type="ORF">GCM10011273_23530</name>
</gene>
<evidence type="ECO:0000313" key="3">
    <source>
        <dbReference type="Proteomes" id="UP000662572"/>
    </source>
</evidence>
<feature type="chain" id="PRO_5037597070" evidence="1">
    <location>
        <begin position="25"/>
        <end position="405"/>
    </location>
</feature>
<evidence type="ECO:0000313" key="2">
    <source>
        <dbReference type="EMBL" id="GGZ36487.1"/>
    </source>
</evidence>
<dbReference type="EMBL" id="BMZB01000003">
    <property type="protein sequence ID" value="GGZ36487.1"/>
    <property type="molecule type" value="Genomic_DNA"/>
</dbReference>
<dbReference type="Proteomes" id="UP000662572">
    <property type="component" value="Unassembled WGS sequence"/>
</dbReference>
<keyword evidence="1" id="KW-0732">Signal</keyword>